<protein>
    <submittedName>
        <fullName evidence="1">Uncharacterized protein</fullName>
    </submittedName>
</protein>
<dbReference type="AlphaFoldDB" id="A0A165KWF0"/>
<dbReference type="STRING" id="1314781.A0A165KWF0"/>
<proteinExistence type="predicted"/>
<dbReference type="OrthoDB" id="3176531at2759"/>
<evidence type="ECO:0000313" key="1">
    <source>
        <dbReference type="EMBL" id="KZV96990.1"/>
    </source>
</evidence>
<name>A0A165KWF0_EXIGL</name>
<dbReference type="EMBL" id="KV425936">
    <property type="protein sequence ID" value="KZV96990.1"/>
    <property type="molecule type" value="Genomic_DNA"/>
</dbReference>
<gene>
    <name evidence="1" type="ORF">EXIGLDRAFT_764897</name>
</gene>
<dbReference type="InParanoid" id="A0A165KWF0"/>
<reference evidence="1 2" key="1">
    <citation type="journal article" date="2016" name="Mol. Biol. Evol.">
        <title>Comparative Genomics of Early-Diverging Mushroom-Forming Fungi Provides Insights into the Origins of Lignocellulose Decay Capabilities.</title>
        <authorList>
            <person name="Nagy L.G."/>
            <person name="Riley R."/>
            <person name="Tritt A."/>
            <person name="Adam C."/>
            <person name="Daum C."/>
            <person name="Floudas D."/>
            <person name="Sun H."/>
            <person name="Yadav J.S."/>
            <person name="Pangilinan J."/>
            <person name="Larsson K.H."/>
            <person name="Matsuura K."/>
            <person name="Barry K."/>
            <person name="Labutti K."/>
            <person name="Kuo R."/>
            <person name="Ohm R.A."/>
            <person name="Bhattacharya S.S."/>
            <person name="Shirouzu T."/>
            <person name="Yoshinaga Y."/>
            <person name="Martin F.M."/>
            <person name="Grigoriev I.V."/>
            <person name="Hibbett D.S."/>
        </authorList>
    </citation>
    <scope>NUCLEOTIDE SEQUENCE [LARGE SCALE GENOMIC DNA]</scope>
    <source>
        <strain evidence="1 2">HHB12029</strain>
    </source>
</reference>
<sequence length="557" mass="64362">MLWRIRRLHAALGLVLTSGLFLIRHETSQQWPAAALSTVVGSSTVCRPLPSTDDRFSLEICYSTDACNAGSITIVAPLADCAPENAPVTSNDTVEDDFTYGKLGPHTFHLQLYGAARAAQEPAPFLGPDVCAWRFDFDARASGRLGFQVHHVYEDYRGYKNVMGPPPLSHFTPLIVHTPGFPTPFDPVSPTHREHVYLPDFDLCPEPSLFNKHARGFTLPPALARPLLKTWRTPEQNRAHSRLPLCSRDRPVKGAYRAAHPSDSRKSMITFKGYVWEPEPECRMDELPYHDTEPKEVFDLLAQHERSILFLGDSHDRYAYYFMRSWYQQNWTYLLEPYRLKEEHSSWSRGRTRFEFVWDRFMERALPDQTCDDFRRTWGAYDTVVLSAAHHLSITNHGETPEYPKMFTSTNEYVQMVRDTMTTFLRRCLPREGSGVKWKAPRVLWLGTVAYKPPYTRFRWDDHRTNTRLGIWTSRVEEMLHAEFPEVAIVDMFDLTMPMIRETIDGLHFFGTDAAWPIALEVNHKIGLGRPRGWWESESKDDSTQVTYKLADRWPTD</sequence>
<organism evidence="1 2">
    <name type="scientific">Exidia glandulosa HHB12029</name>
    <dbReference type="NCBI Taxonomy" id="1314781"/>
    <lineage>
        <taxon>Eukaryota</taxon>
        <taxon>Fungi</taxon>
        <taxon>Dikarya</taxon>
        <taxon>Basidiomycota</taxon>
        <taxon>Agaricomycotina</taxon>
        <taxon>Agaricomycetes</taxon>
        <taxon>Auriculariales</taxon>
        <taxon>Exidiaceae</taxon>
        <taxon>Exidia</taxon>
    </lineage>
</organism>
<keyword evidence="2" id="KW-1185">Reference proteome</keyword>
<dbReference type="Proteomes" id="UP000077266">
    <property type="component" value="Unassembled WGS sequence"/>
</dbReference>
<accession>A0A165KWF0</accession>
<evidence type="ECO:0000313" key="2">
    <source>
        <dbReference type="Proteomes" id="UP000077266"/>
    </source>
</evidence>